<organism evidence="2 3">
    <name type="scientific">Ranatra chinensis</name>
    <dbReference type="NCBI Taxonomy" id="642074"/>
    <lineage>
        <taxon>Eukaryota</taxon>
        <taxon>Metazoa</taxon>
        <taxon>Ecdysozoa</taxon>
        <taxon>Arthropoda</taxon>
        <taxon>Hexapoda</taxon>
        <taxon>Insecta</taxon>
        <taxon>Pterygota</taxon>
        <taxon>Neoptera</taxon>
        <taxon>Paraneoptera</taxon>
        <taxon>Hemiptera</taxon>
        <taxon>Heteroptera</taxon>
        <taxon>Panheteroptera</taxon>
        <taxon>Nepomorpha</taxon>
        <taxon>Nepidae</taxon>
        <taxon>Ranatrinae</taxon>
        <taxon>Ranatra</taxon>
    </lineage>
</organism>
<keyword evidence="3" id="KW-1185">Reference proteome</keyword>
<protein>
    <submittedName>
        <fullName evidence="2">Uncharacterized protein</fullName>
    </submittedName>
</protein>
<comment type="caution">
    <text evidence="2">The sequence shown here is derived from an EMBL/GenBank/DDBJ whole genome shotgun (WGS) entry which is preliminary data.</text>
</comment>
<proteinExistence type="predicted"/>
<gene>
    <name evidence="2" type="ORF">AAG570_001531</name>
</gene>
<feature type="region of interest" description="Disordered" evidence="1">
    <location>
        <begin position="167"/>
        <end position="265"/>
    </location>
</feature>
<evidence type="ECO:0000313" key="3">
    <source>
        <dbReference type="Proteomes" id="UP001558652"/>
    </source>
</evidence>
<feature type="region of interest" description="Disordered" evidence="1">
    <location>
        <begin position="92"/>
        <end position="131"/>
    </location>
</feature>
<dbReference type="Proteomes" id="UP001558652">
    <property type="component" value="Unassembled WGS sequence"/>
</dbReference>
<dbReference type="EMBL" id="JBFDAA010000011">
    <property type="protein sequence ID" value="KAL1123758.1"/>
    <property type="molecule type" value="Genomic_DNA"/>
</dbReference>
<evidence type="ECO:0000313" key="2">
    <source>
        <dbReference type="EMBL" id="KAL1123758.1"/>
    </source>
</evidence>
<dbReference type="AlphaFoldDB" id="A0ABD0YVC5"/>
<name>A0ABD0YVC5_9HEMI</name>
<evidence type="ECO:0000256" key="1">
    <source>
        <dbReference type="SAM" id="MobiDB-lite"/>
    </source>
</evidence>
<sequence length="346" mass="38533">MKQVGFRPHNNLFEEFEVPAAHQIRSDLISQYVPPLMLVLLATKSTDNLSQKSSALRVSATLFERSKPFVNKLTLRYLKPISLHGLMPNLGRGFATQSEEPDGRTNPESEAGGARRVNISQQPTRRGDVSNELLPQGQLTCGDEMNPSTTVFLLLLAVLVAVEAIQQHHHHKQEHHHQQPAPDKKGHGDTSIFVVPDNCPQGQKRDETGACREVFLTRGTEPTPRRTEETLPSPQTTKPSTAKGRQGLYRKSSSEEPGNCPPDKLTITVRAVDSPNGRKKQKTSIRKHLLCKLPHKKIGDFLVDCQHVSLYPASDLTRPHRQQLFSLTIITTRAGLQELPQTCSLD</sequence>
<accession>A0ABD0YVC5</accession>
<reference evidence="2 3" key="1">
    <citation type="submission" date="2024-07" db="EMBL/GenBank/DDBJ databases">
        <title>Chromosome-level genome assembly of the water stick insect Ranatra chinensis (Heteroptera: Nepidae).</title>
        <authorList>
            <person name="Liu X."/>
        </authorList>
    </citation>
    <scope>NUCLEOTIDE SEQUENCE [LARGE SCALE GENOMIC DNA]</scope>
    <source>
        <strain evidence="2">Cailab_2021Rc</strain>
        <tissue evidence="2">Muscle</tissue>
    </source>
</reference>